<dbReference type="InParanoid" id="A0A0C3DI45"/>
<dbReference type="EMBL" id="KN822063">
    <property type="protein sequence ID" value="KIM60380.1"/>
    <property type="molecule type" value="Genomic_DNA"/>
</dbReference>
<sequence>NMTPFMVVTAHWIQASPSTNGSDNLMLQADLIGFHCIPGHHDGQHLAAAFLHILDRLDIATKVC</sequence>
<reference evidence="2" key="2">
    <citation type="submission" date="2015-01" db="EMBL/GenBank/DDBJ databases">
        <title>Evolutionary Origins and Diversification of the Mycorrhizal Mutualists.</title>
        <authorList>
            <consortium name="DOE Joint Genome Institute"/>
            <consortium name="Mycorrhizal Genomics Consortium"/>
            <person name="Kohler A."/>
            <person name="Kuo A."/>
            <person name="Nagy L.G."/>
            <person name="Floudas D."/>
            <person name="Copeland A."/>
            <person name="Barry K.W."/>
            <person name="Cichocki N."/>
            <person name="Veneault-Fourrey C."/>
            <person name="LaButti K."/>
            <person name="Lindquist E.A."/>
            <person name="Lipzen A."/>
            <person name="Lundell T."/>
            <person name="Morin E."/>
            <person name="Murat C."/>
            <person name="Riley R."/>
            <person name="Ohm R."/>
            <person name="Sun H."/>
            <person name="Tunlid A."/>
            <person name="Henrissat B."/>
            <person name="Grigoriev I.V."/>
            <person name="Hibbett D.S."/>
            <person name="Martin F."/>
        </authorList>
    </citation>
    <scope>NUCLEOTIDE SEQUENCE [LARGE SCALE GENOMIC DNA]</scope>
    <source>
        <strain evidence="2">Foug A</strain>
    </source>
</reference>
<dbReference type="OrthoDB" id="3250324at2759"/>
<protein>
    <submittedName>
        <fullName evidence="1">Uncharacterized protein</fullName>
    </submittedName>
</protein>
<name>A0A0C3DI45_9AGAM</name>
<reference evidence="1 2" key="1">
    <citation type="submission" date="2014-04" db="EMBL/GenBank/DDBJ databases">
        <authorList>
            <consortium name="DOE Joint Genome Institute"/>
            <person name="Kuo A."/>
            <person name="Kohler A."/>
            <person name="Nagy L.G."/>
            <person name="Floudas D."/>
            <person name="Copeland A."/>
            <person name="Barry K.W."/>
            <person name="Cichocki N."/>
            <person name="Veneault-Fourrey C."/>
            <person name="LaButti K."/>
            <person name="Lindquist E.A."/>
            <person name="Lipzen A."/>
            <person name="Lundell T."/>
            <person name="Morin E."/>
            <person name="Murat C."/>
            <person name="Sun H."/>
            <person name="Tunlid A."/>
            <person name="Henrissat B."/>
            <person name="Grigoriev I.V."/>
            <person name="Hibbett D.S."/>
            <person name="Martin F."/>
            <person name="Nordberg H.P."/>
            <person name="Cantor M.N."/>
            <person name="Hua S.X."/>
        </authorList>
    </citation>
    <scope>NUCLEOTIDE SEQUENCE [LARGE SCALE GENOMIC DNA]</scope>
    <source>
        <strain evidence="1 2">Foug A</strain>
    </source>
</reference>
<dbReference type="AlphaFoldDB" id="A0A0C3DI45"/>
<feature type="non-terminal residue" evidence="1">
    <location>
        <position position="64"/>
    </location>
</feature>
<dbReference type="HOGENOM" id="CLU_155624_0_2_1"/>
<evidence type="ECO:0000313" key="1">
    <source>
        <dbReference type="EMBL" id="KIM60380.1"/>
    </source>
</evidence>
<dbReference type="Proteomes" id="UP000053989">
    <property type="component" value="Unassembled WGS sequence"/>
</dbReference>
<evidence type="ECO:0000313" key="2">
    <source>
        <dbReference type="Proteomes" id="UP000053989"/>
    </source>
</evidence>
<accession>A0A0C3DI45</accession>
<feature type="non-terminal residue" evidence="1">
    <location>
        <position position="1"/>
    </location>
</feature>
<organism evidence="1 2">
    <name type="scientific">Scleroderma citrinum Foug A</name>
    <dbReference type="NCBI Taxonomy" id="1036808"/>
    <lineage>
        <taxon>Eukaryota</taxon>
        <taxon>Fungi</taxon>
        <taxon>Dikarya</taxon>
        <taxon>Basidiomycota</taxon>
        <taxon>Agaricomycotina</taxon>
        <taxon>Agaricomycetes</taxon>
        <taxon>Agaricomycetidae</taxon>
        <taxon>Boletales</taxon>
        <taxon>Sclerodermatineae</taxon>
        <taxon>Sclerodermataceae</taxon>
        <taxon>Scleroderma</taxon>
    </lineage>
</organism>
<keyword evidence="2" id="KW-1185">Reference proteome</keyword>
<gene>
    <name evidence="1" type="ORF">SCLCIDRAFT_50977</name>
</gene>
<proteinExistence type="predicted"/>